<protein>
    <recommendedName>
        <fullName evidence="2">DUF6850 domain-containing protein</fullName>
    </recommendedName>
</protein>
<keyword evidence="1" id="KW-0732">Signal</keyword>
<dbReference type="InterPro" id="IPR049236">
    <property type="entry name" value="DUF6850"/>
</dbReference>
<organism evidence="3 4">
    <name type="scientific">Sphingobacterium humi</name>
    <dbReference type="NCBI Taxonomy" id="1796905"/>
    <lineage>
        <taxon>Bacteria</taxon>
        <taxon>Pseudomonadati</taxon>
        <taxon>Bacteroidota</taxon>
        <taxon>Sphingobacteriia</taxon>
        <taxon>Sphingobacteriales</taxon>
        <taxon>Sphingobacteriaceae</taxon>
        <taxon>Sphingobacterium</taxon>
    </lineage>
</organism>
<sequence>MKTIYIRLTLASLLASIAPAMAQEGNKSIIEQEQEIQYLQWNKTNNAAGLLLDQPKEHSSLSLGYGQTDGNFRRPQAGKSQTDVDLYTRGNTYLKKAYIQGYFSYNRNDIKAAEYNTTLIDPFRGMPYMLADTNASNWQNQHYAFGFKASSRQLGEHWYLGLAAHYKASSGAKQRDIRTNNKYYQLDVLPAVTFAVNEQHALGANFLYKNYKEEANNSNFTSNVDQGYFALFGLGNSFNYVGAGRTYNYLGDALGGGLQYQYQGAIKALLFANYRVKAEDANISFSNSRPGGSTLEKRWDGGLQLQREGAIFLHGLQADFSDGKTNGIEYINEFVSGTESDGYYTRYQSVRSTYHRQQFAARYEILQKQGDAYNWKAAALLSYDQLHDSYLIPESNMEVSNISYGLEANKLFSLSSIRKSQLAIGLKAQFKKNDKASFVYNGSDANSLTVTDLEERNFQFYKADFQQYELPITYAQQLNNQSNVQLFFKAAGRFTKTDSYTFKDRKSFHFSIGATF</sequence>
<gene>
    <name evidence="3" type="ORF">GQF63_08850</name>
</gene>
<dbReference type="Pfam" id="PF21012">
    <property type="entry name" value="DUF6850"/>
    <property type="match status" value="1"/>
</dbReference>
<evidence type="ECO:0000259" key="2">
    <source>
        <dbReference type="Pfam" id="PF21012"/>
    </source>
</evidence>
<reference evidence="3 4" key="1">
    <citation type="submission" date="2019-12" db="EMBL/GenBank/DDBJ databases">
        <authorList>
            <person name="Dong K."/>
        </authorList>
    </citation>
    <scope>NUCLEOTIDE SEQUENCE [LARGE SCALE GENOMIC DNA]</scope>
    <source>
        <strain evidence="3 4">JCM 31225</strain>
    </source>
</reference>
<keyword evidence="4" id="KW-1185">Reference proteome</keyword>
<name>A0A6N8KYF3_9SPHI</name>
<feature type="chain" id="PRO_5027121417" description="DUF6850 domain-containing protein" evidence="1">
    <location>
        <begin position="23"/>
        <end position="516"/>
    </location>
</feature>
<evidence type="ECO:0000313" key="3">
    <source>
        <dbReference type="EMBL" id="MVZ62127.1"/>
    </source>
</evidence>
<dbReference type="EMBL" id="WSQA01000005">
    <property type="protein sequence ID" value="MVZ62127.1"/>
    <property type="molecule type" value="Genomic_DNA"/>
</dbReference>
<feature type="signal peptide" evidence="1">
    <location>
        <begin position="1"/>
        <end position="22"/>
    </location>
</feature>
<evidence type="ECO:0000256" key="1">
    <source>
        <dbReference type="SAM" id="SignalP"/>
    </source>
</evidence>
<proteinExistence type="predicted"/>
<comment type="caution">
    <text evidence="3">The sequence shown here is derived from an EMBL/GenBank/DDBJ whole genome shotgun (WGS) entry which is preliminary data.</text>
</comment>
<accession>A0A6N8KYF3</accession>
<evidence type="ECO:0000313" key="4">
    <source>
        <dbReference type="Proteomes" id="UP000435036"/>
    </source>
</evidence>
<dbReference type="RefSeq" id="WP_160368866.1">
    <property type="nucleotide sequence ID" value="NZ_WSQA01000005.1"/>
</dbReference>
<dbReference type="Proteomes" id="UP000435036">
    <property type="component" value="Unassembled WGS sequence"/>
</dbReference>
<dbReference type="AlphaFoldDB" id="A0A6N8KYF3"/>
<feature type="domain" description="DUF6850" evidence="2">
    <location>
        <begin position="47"/>
        <end position="516"/>
    </location>
</feature>
<dbReference type="OrthoDB" id="662051at2"/>